<feature type="compositionally biased region" description="Basic and acidic residues" evidence="10">
    <location>
        <begin position="944"/>
        <end position="959"/>
    </location>
</feature>
<dbReference type="Pfam" id="PF20501">
    <property type="entry name" value="MbhE"/>
    <property type="match status" value="1"/>
</dbReference>
<organism evidence="17 18">
    <name type="scientific">Corynebacterium otitidis ATCC 51513</name>
    <dbReference type="NCBI Taxonomy" id="883169"/>
    <lineage>
        <taxon>Bacteria</taxon>
        <taxon>Bacillati</taxon>
        <taxon>Actinomycetota</taxon>
        <taxon>Actinomycetes</taxon>
        <taxon>Mycobacteriales</taxon>
        <taxon>Corynebacteriaceae</taxon>
        <taxon>Corynebacterium</taxon>
    </lineage>
</organism>
<feature type="compositionally biased region" description="Basic and acidic residues" evidence="10">
    <location>
        <begin position="1010"/>
        <end position="1020"/>
    </location>
</feature>
<feature type="transmembrane region" description="Helical" evidence="11">
    <location>
        <begin position="813"/>
        <end position="832"/>
    </location>
</feature>
<evidence type="ECO:0000256" key="8">
    <source>
        <dbReference type="ARBA" id="ARBA00023136"/>
    </source>
</evidence>
<dbReference type="GO" id="GO:0005886">
    <property type="term" value="C:plasma membrane"/>
    <property type="evidence" value="ECO:0007669"/>
    <property type="project" value="UniProtKB-SubCell"/>
</dbReference>
<dbReference type="PANTHER" id="PTHR43373">
    <property type="entry name" value="NA(+)/H(+) ANTIPORTER SUBUNIT"/>
    <property type="match status" value="1"/>
</dbReference>
<dbReference type="PRINTS" id="PR01434">
    <property type="entry name" value="NADHDHGNASE5"/>
</dbReference>
<evidence type="ECO:0000256" key="2">
    <source>
        <dbReference type="ARBA" id="ARBA00022448"/>
    </source>
</evidence>
<feature type="transmembrane region" description="Helical" evidence="11">
    <location>
        <begin position="610"/>
        <end position="627"/>
    </location>
</feature>
<evidence type="ECO:0000256" key="6">
    <source>
        <dbReference type="ARBA" id="ARBA00022989"/>
    </source>
</evidence>
<dbReference type="InterPro" id="IPR050616">
    <property type="entry name" value="CPA3_Na-H_Antiporter_A"/>
</dbReference>
<evidence type="ECO:0000256" key="3">
    <source>
        <dbReference type="ARBA" id="ARBA00022449"/>
    </source>
</evidence>
<feature type="compositionally biased region" description="Basic and acidic residues" evidence="10">
    <location>
        <begin position="1034"/>
        <end position="1045"/>
    </location>
</feature>
<evidence type="ECO:0000256" key="10">
    <source>
        <dbReference type="SAM" id="MobiDB-lite"/>
    </source>
</evidence>
<evidence type="ECO:0000259" key="15">
    <source>
        <dbReference type="Pfam" id="PF13244"/>
    </source>
</evidence>
<evidence type="ECO:0000313" key="18">
    <source>
        <dbReference type="Proteomes" id="UP000006078"/>
    </source>
</evidence>
<feature type="transmembrane region" description="Helical" evidence="11">
    <location>
        <begin position="107"/>
        <end position="125"/>
    </location>
</feature>
<sequence>MLILLLALAAAALAAPPLLRVVGRPAFLILAAVLAAGFFWVLSLFVRGTFADGGALTESISWLDELHLRLDFRMDALSGVFSLIILGVGALILLYCWGYFDRNRRRLALFAAELVLFALAMYGLVNADSLLLLYIFWEITSVLSFLLVDYFGEQATSRRAANMALMVTTLGGLAMLVGIVLFGTSSGVWYLSEIPEIEDLAAVPNVTTAVVLILAGAITKSAIAPAHFWLPGAMAAPTPVSAYLHSAAMVKAGIYLVARLAPEFHVIDSWYLVILPLGLLTMLMGGWMSLRQTDLKLILAYGTVSQLGFMMSVISVGSRATMLAGLALVTAHSLFKATLFMVAGAIDHTTGTRNTEELSGLGRRQPLLLVIAVLAAASMAGIPPLLGFVAKESALEAILEESLLAGMPGNIMLLVLVVGSVLTMAYSCMFLYGAFATKPADHASGGGTSPAVEEMHPVGPLLWLSPAALTALTILFGLWQEPLNAALGFHLDATLPAAPGEEVHDLALWHGFTLPLLLSAIIIAGGALLFFQRHLLEHAGFRLAALGNADTAYDAVLAFFHKLSLKLTASTQRGSLTFNLTVIFLVLIALPLATLIAGDRTTARLEVANSPWQAMAAVIIVVACTAITRVHNRLSGVILAGVTGYALAVIFALQGAPDLALTQVLVETIVMVIFMLVLRKMPTNVEWRAPARFNRARAWLAVAVGFTVTVVGMFAMNARSHNPISGEIPRLAEDIGEGRNAVNVLLVDLRGWDTFGEITVLVIAATGIASLIYGTRSFRQESRRPTLTATGRRWLAAGVDTEKAQNRALMVDVVTRFAFPTMIVVSVYFFFAGHNAPGGGFAGGLVAALAFALRYLAGGREELREALPIDAGRILGVGLLTSAVGVLWPMFLGEPPLTSHVLHLDIPLIGEVHVASALVFDLGVYLIVVGLVMHILTSMGGQIDRDEADRRQRARDRARGLSRANRRRHEAARLAAQRSTSAEARRRAKLATNARGSGGRSGSSDAATAVKERGDGRGEGDSESSAGSSSLTEHLGENLPDRDEAVDPAADAVTAQEEPDPAQEPLFNTPEDIPSSEQQPGRSPNTNDQES</sequence>
<dbReference type="InterPro" id="IPR001516">
    <property type="entry name" value="Proton_antipo_N"/>
</dbReference>
<keyword evidence="7" id="KW-0406">Ion transport</keyword>
<feature type="compositionally biased region" description="Polar residues" evidence="10">
    <location>
        <begin position="1075"/>
        <end position="1091"/>
    </location>
</feature>
<dbReference type="InterPro" id="IPR025383">
    <property type="entry name" value="MrpA_C/MbhD"/>
</dbReference>
<dbReference type="OrthoDB" id="9811798at2"/>
<dbReference type="Pfam" id="PF13244">
    <property type="entry name" value="MbhD"/>
    <property type="match status" value="1"/>
</dbReference>
<evidence type="ECO:0000256" key="11">
    <source>
        <dbReference type="SAM" id="Phobius"/>
    </source>
</evidence>
<feature type="transmembrane region" description="Helical" evidence="11">
    <location>
        <begin position="869"/>
        <end position="892"/>
    </location>
</feature>
<dbReference type="NCBIfam" id="NF009284">
    <property type="entry name" value="PRK12644.1"/>
    <property type="match status" value="1"/>
</dbReference>
<feature type="domain" description="Na+/H+ antiporter MnhB subunit-related protein" evidence="14">
    <location>
        <begin position="811"/>
        <end position="933"/>
    </location>
</feature>
<feature type="transmembrane region" description="Helical" evidence="11">
    <location>
        <begin position="367"/>
        <end position="390"/>
    </location>
</feature>
<protein>
    <recommendedName>
        <fullName evidence="19">Multicomponent Na+:H+ antiporter subunit A</fullName>
    </recommendedName>
</protein>
<dbReference type="eggNOG" id="COG2111">
    <property type="taxonomic scope" value="Bacteria"/>
</dbReference>
<evidence type="ECO:0000256" key="4">
    <source>
        <dbReference type="ARBA" id="ARBA00022475"/>
    </source>
</evidence>
<feature type="domain" description="NADH-Ubiquinone oxidoreductase (complex I) chain 5 N-terminal" evidence="13">
    <location>
        <begin position="64"/>
        <end position="103"/>
    </location>
</feature>
<feature type="transmembrane region" description="Helical" evidence="11">
    <location>
        <begin position="912"/>
        <end position="936"/>
    </location>
</feature>
<gene>
    <name evidence="17" type="ORF">HMPREF9719_01357</name>
</gene>
<feature type="transmembrane region" description="Helical" evidence="11">
    <location>
        <begin position="131"/>
        <end position="151"/>
    </location>
</feature>
<feature type="domain" description="MrpA C-terminal/MbhD" evidence="15">
    <location>
        <begin position="618"/>
        <end position="682"/>
    </location>
</feature>
<feature type="transmembrane region" description="Helical" evidence="11">
    <location>
        <begin position="461"/>
        <end position="479"/>
    </location>
</feature>
<dbReference type="AlphaFoldDB" id="K0Z2Z5"/>
<dbReference type="Pfam" id="PF00361">
    <property type="entry name" value="Proton_antipo_M"/>
    <property type="match status" value="1"/>
</dbReference>
<keyword evidence="2" id="KW-0813">Transport</keyword>
<feature type="transmembrane region" description="Helical" evidence="11">
    <location>
        <begin position="838"/>
        <end position="857"/>
    </location>
</feature>
<feature type="domain" description="MrpA C-terminal/MbhE" evidence="16">
    <location>
        <begin position="698"/>
        <end position="777"/>
    </location>
</feature>
<accession>K0Z2Z5</accession>
<keyword evidence="5 9" id="KW-0812">Transmembrane</keyword>
<evidence type="ECO:0000259" key="12">
    <source>
        <dbReference type="Pfam" id="PF00361"/>
    </source>
</evidence>
<proteinExistence type="predicted"/>
<evidence type="ECO:0000256" key="1">
    <source>
        <dbReference type="ARBA" id="ARBA00004651"/>
    </source>
</evidence>
<feature type="transmembrane region" description="Helical" evidence="11">
    <location>
        <begin position="76"/>
        <end position="100"/>
    </location>
</feature>
<feature type="domain" description="NADH:quinone oxidoreductase/Mrp antiporter transmembrane" evidence="12">
    <location>
        <begin position="127"/>
        <end position="405"/>
    </location>
</feature>
<feature type="region of interest" description="Disordered" evidence="10">
    <location>
        <begin position="944"/>
        <end position="1091"/>
    </location>
</feature>
<comment type="caution">
    <text evidence="17">The sequence shown here is derived from an EMBL/GenBank/DDBJ whole genome shotgun (WGS) entry which is preliminary data.</text>
</comment>
<feature type="transmembrane region" description="Helical" evidence="11">
    <location>
        <begin position="322"/>
        <end position="346"/>
    </location>
</feature>
<dbReference type="GO" id="GO:0006811">
    <property type="term" value="P:monoatomic ion transport"/>
    <property type="evidence" value="ECO:0007669"/>
    <property type="project" value="UniProtKB-KW"/>
</dbReference>
<feature type="transmembrane region" description="Helical" evidence="11">
    <location>
        <begin position="410"/>
        <end position="432"/>
    </location>
</feature>
<evidence type="ECO:0008006" key="19">
    <source>
        <dbReference type="Google" id="ProtNLM"/>
    </source>
</evidence>
<feature type="transmembrane region" description="Helical" evidence="11">
    <location>
        <begin position="659"/>
        <end position="678"/>
    </location>
</feature>
<keyword evidence="4" id="KW-1003">Cell membrane</keyword>
<dbReference type="eggNOG" id="COG1009">
    <property type="taxonomic scope" value="Bacteria"/>
</dbReference>
<evidence type="ECO:0000259" key="16">
    <source>
        <dbReference type="Pfam" id="PF20501"/>
    </source>
</evidence>
<feature type="transmembrane region" description="Helical" evidence="11">
    <location>
        <begin position="163"/>
        <end position="189"/>
    </location>
</feature>
<reference evidence="17 18" key="1">
    <citation type="submission" date="2012-08" db="EMBL/GenBank/DDBJ databases">
        <title>The Genome Sequence of Turicella otitidis ATCC 51513.</title>
        <authorList>
            <consortium name="The Broad Institute Genome Sequencing Platform"/>
            <person name="Earl A."/>
            <person name="Ward D."/>
            <person name="Feldgarden M."/>
            <person name="Gevers D."/>
            <person name="Huys G."/>
            <person name="Walker B."/>
            <person name="Young S.K."/>
            <person name="Zeng Q."/>
            <person name="Gargeya S."/>
            <person name="Fitzgerald M."/>
            <person name="Haas B."/>
            <person name="Abouelleil A."/>
            <person name="Alvarado L."/>
            <person name="Arachchi H.M."/>
            <person name="Berlin A.M."/>
            <person name="Chapman S.B."/>
            <person name="Goldberg J."/>
            <person name="Griggs A."/>
            <person name="Gujja S."/>
            <person name="Hansen M."/>
            <person name="Howarth C."/>
            <person name="Imamovic A."/>
            <person name="Larimer J."/>
            <person name="McCowen C."/>
            <person name="Montmayeur A."/>
            <person name="Murphy C."/>
            <person name="Neiman D."/>
            <person name="Pearson M."/>
            <person name="Priest M."/>
            <person name="Roberts A."/>
            <person name="Saif S."/>
            <person name="Shea T."/>
            <person name="Sisk P."/>
            <person name="Sykes S."/>
            <person name="Wortman J."/>
            <person name="Nusbaum C."/>
            <person name="Birren B."/>
        </authorList>
    </citation>
    <scope>NUCLEOTIDE SEQUENCE [LARGE SCALE GENOMIC DNA]</scope>
    <source>
        <strain evidence="17 18">ATCC 51513</strain>
    </source>
</reference>
<comment type="subcellular location">
    <subcellularLocation>
        <location evidence="1">Cell membrane</location>
        <topology evidence="1">Multi-pass membrane protein</topology>
    </subcellularLocation>
    <subcellularLocation>
        <location evidence="9">Membrane</location>
        <topology evidence="9">Multi-pass membrane protein</topology>
    </subcellularLocation>
</comment>
<feature type="transmembrane region" description="Helical" evidence="11">
    <location>
        <begin position="24"/>
        <end position="46"/>
    </location>
</feature>
<dbReference type="RefSeq" id="WP_004601247.1">
    <property type="nucleotide sequence ID" value="NZ_JH815194.1"/>
</dbReference>
<evidence type="ECO:0000313" key="17">
    <source>
        <dbReference type="EMBL" id="EJZ81705.1"/>
    </source>
</evidence>
<dbReference type="GO" id="GO:0015297">
    <property type="term" value="F:antiporter activity"/>
    <property type="evidence" value="ECO:0007669"/>
    <property type="project" value="UniProtKB-KW"/>
</dbReference>
<feature type="transmembrane region" description="Helical" evidence="11">
    <location>
        <begin position="507"/>
        <end position="531"/>
    </location>
</feature>
<feature type="transmembrane region" description="Helical" evidence="11">
    <location>
        <begin position="270"/>
        <end position="290"/>
    </location>
</feature>
<evidence type="ECO:0000259" key="14">
    <source>
        <dbReference type="Pfam" id="PF04039"/>
    </source>
</evidence>
<dbReference type="Proteomes" id="UP000006078">
    <property type="component" value="Unassembled WGS sequence"/>
</dbReference>
<keyword evidence="6 11" id="KW-1133">Transmembrane helix</keyword>
<dbReference type="PATRIC" id="fig|883169.3.peg.1306"/>
<feature type="transmembrane region" description="Helical" evidence="11">
    <location>
        <begin position="755"/>
        <end position="774"/>
    </location>
</feature>
<dbReference type="HOGENOM" id="CLU_007100_2_0_11"/>
<evidence type="ECO:0000256" key="7">
    <source>
        <dbReference type="ARBA" id="ARBA00023065"/>
    </source>
</evidence>
<dbReference type="PANTHER" id="PTHR43373:SF1">
    <property type="entry name" value="NA(+)_H(+) ANTIPORTER SUBUNIT A"/>
    <property type="match status" value="1"/>
</dbReference>
<dbReference type="EMBL" id="AHAE01000066">
    <property type="protein sequence ID" value="EJZ81705.1"/>
    <property type="molecule type" value="Genomic_DNA"/>
</dbReference>
<dbReference type="InterPro" id="IPR001750">
    <property type="entry name" value="ND/Mrp_TM"/>
</dbReference>
<feature type="transmembrane region" description="Helical" evidence="11">
    <location>
        <begin position="297"/>
        <end position="316"/>
    </location>
</feature>
<feature type="transmembrane region" description="Helical" evidence="11">
    <location>
        <begin position="634"/>
        <end position="653"/>
    </location>
</feature>
<evidence type="ECO:0000256" key="5">
    <source>
        <dbReference type="ARBA" id="ARBA00022692"/>
    </source>
</evidence>
<dbReference type="STRING" id="29321.AAV33_04675"/>
<feature type="transmembrane region" description="Helical" evidence="11">
    <location>
        <begin position="698"/>
        <end position="716"/>
    </location>
</feature>
<dbReference type="InterPro" id="IPR007182">
    <property type="entry name" value="MnhB"/>
</dbReference>
<feature type="transmembrane region" description="Helical" evidence="11">
    <location>
        <begin position="576"/>
        <end position="598"/>
    </location>
</feature>
<keyword evidence="8 11" id="KW-0472">Membrane</keyword>
<keyword evidence="3" id="KW-0050">Antiport</keyword>
<dbReference type="InterPro" id="IPR046806">
    <property type="entry name" value="MrpA_C/MbhE"/>
</dbReference>
<evidence type="ECO:0000256" key="9">
    <source>
        <dbReference type="RuleBase" id="RU000320"/>
    </source>
</evidence>
<dbReference type="Pfam" id="PF04039">
    <property type="entry name" value="MnhB"/>
    <property type="match status" value="1"/>
</dbReference>
<keyword evidence="18" id="KW-1185">Reference proteome</keyword>
<evidence type="ECO:0000259" key="13">
    <source>
        <dbReference type="Pfam" id="PF00662"/>
    </source>
</evidence>
<dbReference type="Pfam" id="PF00662">
    <property type="entry name" value="Proton_antipo_N"/>
    <property type="match status" value="1"/>
</dbReference>
<name>K0Z2Z5_9CORY</name>